<reference evidence="1 2" key="1">
    <citation type="submission" date="2016-10" db="EMBL/GenBank/DDBJ databases">
        <authorList>
            <person name="de Groot N.N."/>
        </authorList>
    </citation>
    <scope>NUCLEOTIDE SEQUENCE [LARGE SCALE GENOMIC DNA]</scope>
    <source>
        <strain evidence="1 2">CGMCC 4.5739</strain>
    </source>
</reference>
<protein>
    <submittedName>
        <fullName evidence="1">Phosphomethylpyrimidine synthase</fullName>
    </submittedName>
</protein>
<dbReference type="Proteomes" id="UP000199207">
    <property type="component" value="Unassembled WGS sequence"/>
</dbReference>
<sequence>MFCSMKISRSISEQFAPEGSGSLTEEEIEQGMLDKSREFADSGNRLYLPLAD</sequence>
<organism evidence="1 2">
    <name type="scientific">Streptomyces aidingensis</name>
    <dbReference type="NCBI Taxonomy" id="910347"/>
    <lineage>
        <taxon>Bacteria</taxon>
        <taxon>Bacillati</taxon>
        <taxon>Actinomycetota</taxon>
        <taxon>Actinomycetes</taxon>
        <taxon>Kitasatosporales</taxon>
        <taxon>Streptomycetaceae</taxon>
        <taxon>Streptomyces</taxon>
    </lineage>
</organism>
<gene>
    <name evidence="1" type="ORF">SAMN05421773_11192</name>
</gene>
<dbReference type="EMBL" id="FOLM01000011">
    <property type="protein sequence ID" value="SFD21111.1"/>
    <property type="molecule type" value="Genomic_DNA"/>
</dbReference>
<accession>A0A1I1QG90</accession>
<keyword evidence="2" id="KW-1185">Reference proteome</keyword>
<proteinExistence type="predicted"/>
<name>A0A1I1QG90_9ACTN</name>
<dbReference type="AlphaFoldDB" id="A0A1I1QG90"/>
<evidence type="ECO:0000313" key="2">
    <source>
        <dbReference type="Proteomes" id="UP000199207"/>
    </source>
</evidence>
<dbReference type="STRING" id="910347.SAMN05421773_11192"/>
<evidence type="ECO:0000313" key="1">
    <source>
        <dbReference type="EMBL" id="SFD21111.1"/>
    </source>
</evidence>